<keyword evidence="1" id="KW-0812">Transmembrane</keyword>
<accession>G0NI23</accession>
<reference evidence="3" key="1">
    <citation type="submission" date="2011-07" db="EMBL/GenBank/DDBJ databases">
        <authorList>
            <consortium name="Caenorhabditis brenneri Sequencing and Analysis Consortium"/>
            <person name="Wilson R.K."/>
        </authorList>
    </citation>
    <scope>NUCLEOTIDE SEQUENCE [LARGE SCALE GENOMIC DNA]</scope>
    <source>
        <strain evidence="3">PB2801</strain>
    </source>
</reference>
<feature type="transmembrane region" description="Helical" evidence="1">
    <location>
        <begin position="12"/>
        <end position="31"/>
    </location>
</feature>
<keyword evidence="1" id="KW-1133">Transmembrane helix</keyword>
<dbReference type="AlphaFoldDB" id="G0NI23"/>
<evidence type="ECO:0000313" key="3">
    <source>
        <dbReference type="Proteomes" id="UP000008068"/>
    </source>
</evidence>
<evidence type="ECO:0000313" key="2">
    <source>
        <dbReference type="EMBL" id="EGT31658.1"/>
    </source>
</evidence>
<dbReference type="Pfam" id="PF03022">
    <property type="entry name" value="MRJP"/>
    <property type="match status" value="1"/>
</dbReference>
<keyword evidence="1" id="KW-0472">Membrane</keyword>
<keyword evidence="3" id="KW-1185">Reference proteome</keyword>
<dbReference type="Proteomes" id="UP000008068">
    <property type="component" value="Unassembled WGS sequence"/>
</dbReference>
<dbReference type="EMBL" id="GL379887">
    <property type="protein sequence ID" value="EGT31658.1"/>
    <property type="molecule type" value="Genomic_DNA"/>
</dbReference>
<protein>
    <submittedName>
        <fullName evidence="2">Uncharacterized protein</fullName>
    </submittedName>
</protein>
<gene>
    <name evidence="2" type="ORF">CAEBREN_11057</name>
</gene>
<evidence type="ECO:0000256" key="1">
    <source>
        <dbReference type="SAM" id="Phobius"/>
    </source>
</evidence>
<dbReference type="InParanoid" id="G0NI23"/>
<name>G0NI23_CAEBE</name>
<proteinExistence type="predicted"/>
<dbReference type="InterPro" id="IPR017996">
    <property type="entry name" value="MRJP/yellow-related"/>
</dbReference>
<dbReference type="HOGENOM" id="CLU_1908505_0_0_1"/>
<organism evidence="3">
    <name type="scientific">Caenorhabditis brenneri</name>
    <name type="common">Nematode worm</name>
    <dbReference type="NCBI Taxonomy" id="135651"/>
    <lineage>
        <taxon>Eukaryota</taxon>
        <taxon>Metazoa</taxon>
        <taxon>Ecdysozoa</taxon>
        <taxon>Nematoda</taxon>
        <taxon>Chromadorea</taxon>
        <taxon>Rhabditida</taxon>
        <taxon>Rhabditina</taxon>
        <taxon>Rhabditomorpha</taxon>
        <taxon>Rhabditoidea</taxon>
        <taxon>Rhabditidae</taxon>
        <taxon>Peloderinae</taxon>
        <taxon>Caenorhabditis</taxon>
    </lineage>
</organism>
<sequence>MLSTRLFGIKGLSLIILNFPFSFFHFIYYSILVSNSFSFCKFITLEAISSKDARQSWNIENVQIIQHHKRTVQDQLQIHQETQDGREKRKRNFFRSTKKIWMLKQKLTKLLIKKQPADMFNFRNTDQSNKDAI</sequence>